<evidence type="ECO:0000259" key="4">
    <source>
        <dbReference type="Pfam" id="PF03372"/>
    </source>
</evidence>
<feature type="region of interest" description="Disordered" evidence="3">
    <location>
        <begin position="356"/>
        <end position="381"/>
    </location>
</feature>
<evidence type="ECO:0000256" key="1">
    <source>
        <dbReference type="ARBA" id="ARBA00010774"/>
    </source>
</evidence>
<evidence type="ECO:0000313" key="5">
    <source>
        <dbReference type="EMBL" id="KAK5781901.1"/>
    </source>
</evidence>
<dbReference type="InterPro" id="IPR005135">
    <property type="entry name" value="Endo/exonuclease/phosphatase"/>
</dbReference>
<comment type="similarity">
    <text evidence="1">Belongs to the CCR4/nocturin family.</text>
</comment>
<reference evidence="6" key="1">
    <citation type="submission" date="2023-07" db="EMBL/GenBank/DDBJ databases">
        <title>A draft genome of Kazachstania heterogenica Y-27499.</title>
        <authorList>
            <person name="Donic C."/>
            <person name="Kralova J.S."/>
            <person name="Fidel L."/>
            <person name="Ben-Dor S."/>
            <person name="Jung S."/>
        </authorList>
    </citation>
    <scope>NUCLEOTIDE SEQUENCE [LARGE SCALE GENOMIC DNA]</scope>
    <source>
        <strain evidence="6">Y27499</strain>
    </source>
</reference>
<dbReference type="SUPFAM" id="SSF56219">
    <property type="entry name" value="DNase I-like"/>
    <property type="match status" value="1"/>
</dbReference>
<sequence length="518" mass="60110">MTSNACIKSVESKGNVVINALEITSSQNARLKGVESDENLTKSKRGKKSKQGKKGKPSPEEIARIRAERELMRKAKREEMLAKGLDPDFPPEVQFIKRPMLAIHDKERDPVKGFNFTLMTYNCLAQALIRRKLFPDSGEAVKWFRRSKVLLNKFSHYKSDVICLQEVDSIQFQSFWKEELGKMGYESQFYKKGSKNHGVAIAWKRNLFILKDKMLIDYDKEPSGDIPTRTTTNNVGLVLALQFSKKVLSQFPGTKRSGILIGTTHLFWHPFGTYDRTRQTYIVLNKMKEFMHRVNVLQEENDGDDSHWFPFFCGDFNSQPYDTPYLSMVQKPIKYKDRAKFVIECSTSFKFSKKRDGETDLDDEEGGNIEKFGKDQPQTPVPEFFNPTEEQATMVKNMENLHNSLDMRAISLYSVGYHKVHPENAGKDNCKGEPEISNWAHTWHGLLDYLFYIRQWDFDDKRKVDLLDDFEKENGFKIRGLLRMPEKEEMEKFGHGQPYTGEYPSDHLTMICDLELDM</sequence>
<accession>A0AAN8A9F7</accession>
<keyword evidence="6" id="KW-1185">Reference proteome</keyword>
<feature type="compositionally biased region" description="Basic and acidic residues" evidence="3">
    <location>
        <begin position="32"/>
        <end position="41"/>
    </location>
</feature>
<dbReference type="AlphaFoldDB" id="A0AAN8A9F7"/>
<evidence type="ECO:0000256" key="3">
    <source>
        <dbReference type="SAM" id="MobiDB-lite"/>
    </source>
</evidence>
<dbReference type="PANTHER" id="PTHR12121">
    <property type="entry name" value="CARBON CATABOLITE REPRESSOR PROTEIN 4"/>
    <property type="match status" value="1"/>
</dbReference>
<feature type="domain" description="Endonuclease/exonuclease/phosphatase" evidence="4">
    <location>
        <begin position="119"/>
        <end position="325"/>
    </location>
</feature>
<dbReference type="EMBL" id="JAWIZZ010000023">
    <property type="protein sequence ID" value="KAK5781901.1"/>
    <property type="molecule type" value="Genomic_DNA"/>
</dbReference>
<dbReference type="Pfam" id="PF03372">
    <property type="entry name" value="Exo_endo_phos"/>
    <property type="match status" value="1"/>
</dbReference>
<dbReference type="Gene3D" id="3.60.10.10">
    <property type="entry name" value="Endonuclease/exonuclease/phosphatase"/>
    <property type="match status" value="1"/>
</dbReference>
<dbReference type="Proteomes" id="UP001306508">
    <property type="component" value="Unassembled WGS sequence"/>
</dbReference>
<dbReference type="GO" id="GO:0000175">
    <property type="term" value="F:3'-5'-RNA exonuclease activity"/>
    <property type="evidence" value="ECO:0007669"/>
    <property type="project" value="TreeGrafter"/>
</dbReference>
<keyword evidence="2" id="KW-0378">Hydrolase</keyword>
<dbReference type="PANTHER" id="PTHR12121:SF45">
    <property type="entry name" value="NOCTURNIN"/>
    <property type="match status" value="1"/>
</dbReference>
<evidence type="ECO:0000256" key="2">
    <source>
        <dbReference type="ARBA" id="ARBA00022801"/>
    </source>
</evidence>
<feature type="region of interest" description="Disordered" evidence="3">
    <location>
        <begin position="28"/>
        <end position="60"/>
    </location>
</feature>
<feature type="compositionally biased region" description="Basic residues" evidence="3">
    <location>
        <begin position="42"/>
        <end position="56"/>
    </location>
</feature>
<dbReference type="GO" id="GO:0006139">
    <property type="term" value="P:nucleobase-containing compound metabolic process"/>
    <property type="evidence" value="ECO:0007669"/>
    <property type="project" value="UniProtKB-ARBA"/>
</dbReference>
<organism evidence="5 6">
    <name type="scientific">Arxiozyma heterogenica</name>
    <dbReference type="NCBI Taxonomy" id="278026"/>
    <lineage>
        <taxon>Eukaryota</taxon>
        <taxon>Fungi</taxon>
        <taxon>Dikarya</taxon>
        <taxon>Ascomycota</taxon>
        <taxon>Saccharomycotina</taxon>
        <taxon>Saccharomycetes</taxon>
        <taxon>Saccharomycetales</taxon>
        <taxon>Saccharomycetaceae</taxon>
        <taxon>Arxiozyma</taxon>
    </lineage>
</organism>
<dbReference type="InterPro" id="IPR036691">
    <property type="entry name" value="Endo/exonu/phosph_ase_sf"/>
</dbReference>
<evidence type="ECO:0000313" key="6">
    <source>
        <dbReference type="Proteomes" id="UP001306508"/>
    </source>
</evidence>
<proteinExistence type="inferred from homology"/>
<protein>
    <recommendedName>
        <fullName evidence="4">Endonuclease/exonuclease/phosphatase domain-containing protein</fullName>
    </recommendedName>
</protein>
<gene>
    <name evidence="5" type="ORF">RI543_000552</name>
</gene>
<dbReference type="InterPro" id="IPR050410">
    <property type="entry name" value="CCR4/nocturin_mRNA_transcr"/>
</dbReference>
<comment type="caution">
    <text evidence="5">The sequence shown here is derived from an EMBL/GenBank/DDBJ whole genome shotgun (WGS) entry which is preliminary data.</text>
</comment>
<name>A0AAN8A9F7_9SACH</name>